<comment type="function">
    <text evidence="14">Functions as a polar differentiation marker. Essential protein that, by localizing in the old pole of dividing cells, controls cell division and maturation, probably through control of DivK phosphorylation status and cellular distribution, which in turn regulates CtrA, a transcriptional regulator of the minB operon. The asymmetrical localization of this protein is probably required for cells to enter a new division cycle.</text>
</comment>
<dbReference type="PRINTS" id="PR00344">
    <property type="entry name" value="BCTRLSENSOR"/>
</dbReference>
<dbReference type="InterPro" id="IPR000014">
    <property type="entry name" value="PAS"/>
</dbReference>
<dbReference type="SMART" id="SM00388">
    <property type="entry name" value="HisKA"/>
    <property type="match status" value="1"/>
</dbReference>
<keyword evidence="9" id="KW-0808">Transferase</keyword>
<evidence type="ECO:0000256" key="7">
    <source>
        <dbReference type="ARBA" id="ARBA00022553"/>
    </source>
</evidence>
<dbReference type="Gene3D" id="3.30.565.10">
    <property type="entry name" value="Histidine kinase-like ATPase, C-terminal domain"/>
    <property type="match status" value="1"/>
</dbReference>
<dbReference type="Pfam" id="PF13188">
    <property type="entry name" value="PAS_8"/>
    <property type="match status" value="1"/>
</dbReference>
<dbReference type="InterPro" id="IPR003661">
    <property type="entry name" value="HisK_dim/P_dom"/>
</dbReference>
<dbReference type="InterPro" id="IPR048231">
    <property type="entry name" value="PdhS_histid_kinase"/>
</dbReference>
<dbReference type="PROSITE" id="PS50112">
    <property type="entry name" value="PAS"/>
    <property type="match status" value="1"/>
</dbReference>
<evidence type="ECO:0000259" key="17">
    <source>
        <dbReference type="PROSITE" id="PS50109"/>
    </source>
</evidence>
<dbReference type="Gene3D" id="1.10.287.130">
    <property type="match status" value="1"/>
</dbReference>
<dbReference type="InterPro" id="IPR004358">
    <property type="entry name" value="Sig_transdc_His_kin-like_C"/>
</dbReference>
<evidence type="ECO:0000256" key="8">
    <source>
        <dbReference type="ARBA" id="ARBA00022618"/>
    </source>
</evidence>
<evidence type="ECO:0000256" key="16">
    <source>
        <dbReference type="SAM" id="MobiDB-lite"/>
    </source>
</evidence>
<evidence type="ECO:0000313" key="19">
    <source>
        <dbReference type="EMBL" id="NKC04648.1"/>
    </source>
</evidence>
<accession>A0ABX1DNY2</accession>
<dbReference type="NCBIfam" id="NF041593">
    <property type="entry name" value="histid_kinase_PdhS"/>
    <property type="match status" value="1"/>
</dbReference>
<name>A0ABX1DNY2_9HYPH</name>
<dbReference type="Gene3D" id="3.30.450.20">
    <property type="entry name" value="PAS domain"/>
    <property type="match status" value="1"/>
</dbReference>
<dbReference type="Pfam" id="PF00512">
    <property type="entry name" value="HisKA"/>
    <property type="match status" value="1"/>
</dbReference>
<evidence type="ECO:0000256" key="14">
    <source>
        <dbReference type="ARBA" id="ARBA00024650"/>
    </source>
</evidence>
<evidence type="ECO:0000256" key="6">
    <source>
        <dbReference type="ARBA" id="ARBA00022490"/>
    </source>
</evidence>
<sequence length="1093" mass="117812">MSGSYPFIDIAALDAIREGFAKGDAQIVLTRDLSAVLWVNGAGARLFGFDRIEDMIGSAIDLPVAARRQIAAASDDNSAEPRAVSVRLGGGLRSELTRLWISHIVLPDGVPGLAITTSGASSNAEDIIAGLSDDDTHVALIDADCKVIAASKRFAALDISAATLEDLVVEAADTPDRIVKRRIRAGRQSVPGAIARLIDAPALHLLCIVAEAPAQVATEAPSVQAHEQNTVQPPEGAEEILEEMLPEQAPTVQDEPVAAPVAETVSEPATETQKPQGFQFDRDAPPARFIWKTSADGVFSEISPEFGITVGPNSADVTGRRFSDVANVFGFDHDGSIASLLSKRDTWSGKRLMWPVEGTNLRVPVELAALPVYSRDRAFIGFRGFGLVRPDEAVEDPEEIGLALAGGIPQKRKPEAHEAVHSDVSDDDVLALTEEIANDDHPGDTLPKPPLNIAPTAGRRDSDKVINLLNAAAQEKVASDQAKLLKVREREQRPEGGLTKTERNAFREIADRLRKQGLSSSQAETASNVPADTPVITPEEVTAEAAPIAPVIEPAAPIAEIPVEQSTVSHREERQVESLAEDTTHEPAAIDETALLANLPVPVIIHSGDEVHYVNQALLDLTGYDAIEDIRHAGGVEALFNSESDDNAPRQGMVLRHADGSEQPVDAHLNAIAWQGGRALLLSLMPVAEAPVAAAPVQTAVPQSVADDEEKQALEAHVDELKTILDTATDGVVLIDPEGRIRSMNHSASALFGYDRDETEGKFFSMLFAIESQRAAMDYLSGLSGNGVLSVLNDGREVIGREAKGGFIPLFMTIGKLPQKRGFCAVLRDITQWKRTEEELTNARKEAERASNQKTDFLARISHEIRTPLNAIIGFSELMADEKFGPIGNDRYRDYLRDINRSGNHVLALVNDLLDISKIEAGALEMQFEAVSLNDAIAEAIALMQPQANRERIIIRSSFQSNLPDIVADARSIKQVALNLLSNAVRFTAPGGQVIVSTSYEMNGDVAMRVRDTGIGMTKSEVEQALKPFRQVNASQRRSSEQARDWRNEGTGLGLPLTKAMVEANRAQFAIDSTPGRGTVVEILFPPTRVLAD</sequence>
<comment type="caution">
    <text evidence="19">The sequence shown here is derived from an EMBL/GenBank/DDBJ whole genome shotgun (WGS) entry which is preliminary data.</text>
</comment>
<evidence type="ECO:0000256" key="4">
    <source>
        <dbReference type="ARBA" id="ARBA00012438"/>
    </source>
</evidence>
<dbReference type="InterPro" id="IPR013767">
    <property type="entry name" value="PAS_fold"/>
</dbReference>
<dbReference type="CDD" id="cd00082">
    <property type="entry name" value="HisKA"/>
    <property type="match status" value="1"/>
</dbReference>
<keyword evidence="20" id="KW-1185">Reference proteome</keyword>
<evidence type="ECO:0000256" key="2">
    <source>
        <dbReference type="ARBA" id="ARBA00004496"/>
    </source>
</evidence>
<keyword evidence="10" id="KW-0547">Nucleotide-binding</keyword>
<proteinExistence type="predicted"/>
<keyword evidence="15" id="KW-0175">Coiled coil</keyword>
<evidence type="ECO:0000256" key="11">
    <source>
        <dbReference type="ARBA" id="ARBA00022777"/>
    </source>
</evidence>
<feature type="region of interest" description="Disordered" evidence="16">
    <location>
        <begin position="437"/>
        <end position="459"/>
    </location>
</feature>
<feature type="coiled-coil region" evidence="15">
    <location>
        <begin position="830"/>
        <end position="860"/>
    </location>
</feature>
<feature type="compositionally biased region" description="Basic and acidic residues" evidence="16">
    <location>
        <begin position="1038"/>
        <end position="1048"/>
    </location>
</feature>
<dbReference type="PANTHER" id="PTHR43047">
    <property type="entry name" value="TWO-COMPONENT HISTIDINE PROTEIN KINASE"/>
    <property type="match status" value="1"/>
</dbReference>
<dbReference type="PROSITE" id="PS50109">
    <property type="entry name" value="HIS_KIN"/>
    <property type="match status" value="1"/>
</dbReference>
<dbReference type="SUPFAM" id="SSF55785">
    <property type="entry name" value="PYP-like sensor domain (PAS domain)"/>
    <property type="match status" value="1"/>
</dbReference>
<dbReference type="InterPro" id="IPR003594">
    <property type="entry name" value="HATPase_dom"/>
</dbReference>
<evidence type="ECO:0000256" key="15">
    <source>
        <dbReference type="SAM" id="Coils"/>
    </source>
</evidence>
<keyword evidence="7" id="KW-0597">Phosphoprotein</keyword>
<dbReference type="CDD" id="cd00130">
    <property type="entry name" value="PAS"/>
    <property type="match status" value="1"/>
</dbReference>
<evidence type="ECO:0000256" key="12">
    <source>
        <dbReference type="ARBA" id="ARBA00022840"/>
    </source>
</evidence>
<evidence type="ECO:0000259" key="18">
    <source>
        <dbReference type="PROSITE" id="PS50112"/>
    </source>
</evidence>
<keyword evidence="6" id="KW-0963">Cytoplasm</keyword>
<dbReference type="InterPro" id="IPR036097">
    <property type="entry name" value="HisK_dim/P_sf"/>
</dbReference>
<keyword evidence="12" id="KW-0067">ATP-binding</keyword>
<evidence type="ECO:0000313" key="20">
    <source>
        <dbReference type="Proteomes" id="UP000704467"/>
    </source>
</evidence>
<evidence type="ECO:0000256" key="13">
    <source>
        <dbReference type="ARBA" id="ARBA00023306"/>
    </source>
</evidence>
<dbReference type="Proteomes" id="UP000704467">
    <property type="component" value="Unassembled WGS sequence"/>
</dbReference>
<keyword evidence="11" id="KW-0418">Kinase</keyword>
<dbReference type="SUPFAM" id="SSF55874">
    <property type="entry name" value="ATPase domain of HSP90 chaperone/DNA topoisomerase II/histidine kinase"/>
    <property type="match status" value="1"/>
</dbReference>
<comment type="catalytic activity">
    <reaction evidence="1">
        <text>ATP + protein L-histidine = ADP + protein N-phospho-L-histidine.</text>
        <dbReference type="EC" id="2.7.13.3"/>
    </reaction>
</comment>
<dbReference type="Pfam" id="PF02518">
    <property type="entry name" value="HATPase_c"/>
    <property type="match status" value="1"/>
</dbReference>
<comment type="subcellular location">
    <subcellularLocation>
        <location evidence="2">Cytoplasm</location>
    </subcellularLocation>
</comment>
<feature type="domain" description="PAS" evidence="18">
    <location>
        <begin position="717"/>
        <end position="762"/>
    </location>
</feature>
<evidence type="ECO:0000256" key="5">
    <source>
        <dbReference type="ARBA" id="ARBA00020197"/>
    </source>
</evidence>
<dbReference type="InterPro" id="IPR005467">
    <property type="entry name" value="His_kinase_dom"/>
</dbReference>
<protein>
    <recommendedName>
        <fullName evidence="5">Cell-division control histidine kinase PdhS</fullName>
        <ecNumber evidence="4">2.7.13.3</ecNumber>
    </recommendedName>
</protein>
<reference evidence="19 20" key="1">
    <citation type="submission" date="2020-03" db="EMBL/GenBank/DDBJ databases">
        <title>Whole genome sequencing of clinical and environmental type strains of Ochrobactrum.</title>
        <authorList>
            <person name="Dharne M."/>
        </authorList>
    </citation>
    <scope>NUCLEOTIDE SEQUENCE [LARGE SCALE GENOMIC DNA]</scope>
    <source>
        <strain evidence="19 20">CIP 109452</strain>
    </source>
</reference>
<dbReference type="RefSeq" id="WP_138784908.1">
    <property type="nucleotide sequence ID" value="NZ_JBHEEQ010000002.1"/>
</dbReference>
<gene>
    <name evidence="19" type="ORF">HED55_19800</name>
</gene>
<dbReference type="Pfam" id="PF00989">
    <property type="entry name" value="PAS"/>
    <property type="match status" value="1"/>
</dbReference>
<feature type="domain" description="Histidine kinase" evidence="17">
    <location>
        <begin position="860"/>
        <end position="1089"/>
    </location>
</feature>
<evidence type="ECO:0000256" key="10">
    <source>
        <dbReference type="ARBA" id="ARBA00022741"/>
    </source>
</evidence>
<organism evidence="19 20">
    <name type="scientific">Brucella haematophila</name>
    <dbReference type="NCBI Taxonomy" id="419474"/>
    <lineage>
        <taxon>Bacteria</taxon>
        <taxon>Pseudomonadati</taxon>
        <taxon>Pseudomonadota</taxon>
        <taxon>Alphaproteobacteria</taxon>
        <taxon>Hyphomicrobiales</taxon>
        <taxon>Brucellaceae</taxon>
        <taxon>Brucella/Ochrobactrum group</taxon>
        <taxon>Brucella</taxon>
    </lineage>
</organism>
<dbReference type="SUPFAM" id="SSF47384">
    <property type="entry name" value="Homodimeric domain of signal transducing histidine kinase"/>
    <property type="match status" value="1"/>
</dbReference>
<dbReference type="InterPro" id="IPR035965">
    <property type="entry name" value="PAS-like_dom_sf"/>
</dbReference>
<feature type="region of interest" description="Disordered" evidence="16">
    <location>
        <begin position="1032"/>
        <end position="1052"/>
    </location>
</feature>
<dbReference type="NCBIfam" id="TIGR00229">
    <property type="entry name" value="sensory_box"/>
    <property type="match status" value="1"/>
</dbReference>
<dbReference type="PANTHER" id="PTHR43047:SF72">
    <property type="entry name" value="OSMOSENSING HISTIDINE PROTEIN KINASE SLN1"/>
    <property type="match status" value="1"/>
</dbReference>
<comment type="subunit">
    <text evidence="3">Interacts with DivK.</text>
</comment>
<evidence type="ECO:0000256" key="9">
    <source>
        <dbReference type="ARBA" id="ARBA00022679"/>
    </source>
</evidence>
<dbReference type="EMBL" id="JAAVLN010000002">
    <property type="protein sequence ID" value="NKC04648.1"/>
    <property type="molecule type" value="Genomic_DNA"/>
</dbReference>
<dbReference type="EC" id="2.7.13.3" evidence="4"/>
<dbReference type="InterPro" id="IPR036890">
    <property type="entry name" value="HATPase_C_sf"/>
</dbReference>
<keyword evidence="13" id="KW-0131">Cell cycle</keyword>
<evidence type="ECO:0000256" key="1">
    <source>
        <dbReference type="ARBA" id="ARBA00000085"/>
    </source>
</evidence>
<evidence type="ECO:0000256" key="3">
    <source>
        <dbReference type="ARBA" id="ARBA00011411"/>
    </source>
</evidence>
<dbReference type="SMART" id="SM00387">
    <property type="entry name" value="HATPase_c"/>
    <property type="match status" value="1"/>
</dbReference>
<dbReference type="SMART" id="SM00091">
    <property type="entry name" value="PAS"/>
    <property type="match status" value="2"/>
</dbReference>
<keyword evidence="8" id="KW-0132">Cell division</keyword>